<dbReference type="AlphaFoldDB" id="A0A921FAG7"/>
<dbReference type="EMBL" id="DYXG01000074">
    <property type="protein sequence ID" value="HJE97408.1"/>
    <property type="molecule type" value="Genomic_DNA"/>
</dbReference>
<evidence type="ECO:0000313" key="1">
    <source>
        <dbReference type="EMBL" id="HJE97408.1"/>
    </source>
</evidence>
<reference evidence="1" key="2">
    <citation type="submission" date="2021-09" db="EMBL/GenBank/DDBJ databases">
        <authorList>
            <person name="Gilroy R."/>
        </authorList>
    </citation>
    <scope>NUCLEOTIDE SEQUENCE</scope>
    <source>
        <strain evidence="1">CHK174-6876</strain>
    </source>
</reference>
<name>A0A921FAG7_9LACO</name>
<accession>A0A921FAG7</accession>
<dbReference type="Proteomes" id="UP000707535">
    <property type="component" value="Unassembled WGS sequence"/>
</dbReference>
<dbReference type="Pfam" id="PF05037">
    <property type="entry name" value="DUF669"/>
    <property type="match status" value="1"/>
</dbReference>
<comment type="caution">
    <text evidence="1">The sequence shown here is derived from an EMBL/GenBank/DDBJ whole genome shotgun (WGS) entry which is preliminary data.</text>
</comment>
<gene>
    <name evidence="1" type="ORF">K8V00_07280</name>
</gene>
<organism evidence="1 2">
    <name type="scientific">Ligilactobacillus acidipiscis</name>
    <dbReference type="NCBI Taxonomy" id="89059"/>
    <lineage>
        <taxon>Bacteria</taxon>
        <taxon>Bacillati</taxon>
        <taxon>Bacillota</taxon>
        <taxon>Bacilli</taxon>
        <taxon>Lactobacillales</taxon>
        <taxon>Lactobacillaceae</taxon>
        <taxon>Ligilactobacillus</taxon>
    </lineage>
</organism>
<evidence type="ECO:0000313" key="2">
    <source>
        <dbReference type="Proteomes" id="UP000707535"/>
    </source>
</evidence>
<proteinExistence type="predicted"/>
<reference evidence="1" key="1">
    <citation type="journal article" date="2021" name="PeerJ">
        <title>Extensive microbial diversity within the chicken gut microbiome revealed by metagenomics and culture.</title>
        <authorList>
            <person name="Gilroy R."/>
            <person name="Ravi A."/>
            <person name="Getino M."/>
            <person name="Pursley I."/>
            <person name="Horton D.L."/>
            <person name="Alikhan N.F."/>
            <person name="Baker D."/>
            <person name="Gharbi K."/>
            <person name="Hall N."/>
            <person name="Watson M."/>
            <person name="Adriaenssens E.M."/>
            <person name="Foster-Nyarko E."/>
            <person name="Jarju S."/>
            <person name="Secka A."/>
            <person name="Antonio M."/>
            <person name="Oren A."/>
            <person name="Chaudhuri R.R."/>
            <person name="La Ragione R."/>
            <person name="Hildebrand F."/>
            <person name="Pallen M.J."/>
        </authorList>
    </citation>
    <scope>NUCLEOTIDE SEQUENCE</scope>
    <source>
        <strain evidence="1">CHK174-6876</strain>
    </source>
</reference>
<protein>
    <submittedName>
        <fullName evidence="1">DUF669 domain-containing protein</fullName>
    </submittedName>
</protein>
<dbReference type="InterPro" id="IPR007731">
    <property type="entry name" value="DUF669"/>
</dbReference>
<sequence length="188" mass="21018">MSFLTTDYSNLETTPSYGPLPQGEYEVVIQSASHKVTKNGKEALSLDLVVRNDLANVPALANANGKYQNRHIFFDEWKRNVNGQYQFKMDHLLMILGGAGIPEGVQVKSFEDLLDMLQGKPVKVYAKVEDNEYNGEVTKINTVAPWNITKTSYPQLNHQFNANDAIKGNNPFVSEASPIDIPENDLPF</sequence>